<keyword evidence="2" id="KW-0472">Membrane</keyword>
<gene>
    <name evidence="3" type="ORF">RALSY_20151</name>
</gene>
<evidence type="ECO:0000313" key="3">
    <source>
        <dbReference type="EMBL" id="CCA85548.1"/>
    </source>
</evidence>
<evidence type="ECO:0000256" key="2">
    <source>
        <dbReference type="SAM" id="Phobius"/>
    </source>
</evidence>
<dbReference type="RefSeq" id="WP_275794101.1">
    <property type="nucleotide sequence ID" value="NZ_CP115944.1"/>
</dbReference>
<reference evidence="3" key="1">
    <citation type="journal article" date="2011" name="PLoS ONE">
        <title>Ralstonia syzygii, the Blood Disease Bacterium and some Asian R. solanacearum strains form a single genomic species despite divergent lifestyles.</title>
        <authorList>
            <person name="Remenant B."/>
            <person name="de Cambiaire J.C."/>
            <person name="Cellier G."/>
            <person name="Jacobs J.M."/>
            <person name="Mangenot S."/>
            <person name="Barbe V."/>
            <person name="Lajus A."/>
            <person name="Vallenet D."/>
            <person name="Medigue C."/>
            <person name="Fegan M."/>
            <person name="Allen C."/>
            <person name="Prior P."/>
        </authorList>
    </citation>
    <scope>NUCLEOTIDE SEQUENCE</scope>
    <source>
        <strain evidence="3">R24</strain>
    </source>
</reference>
<keyword evidence="2" id="KW-1133">Transmembrane helix</keyword>
<feature type="transmembrane region" description="Helical" evidence="2">
    <location>
        <begin position="89"/>
        <end position="117"/>
    </location>
</feature>
<protein>
    <recommendedName>
        <fullName evidence="4">Transmembrane protein</fullName>
    </recommendedName>
</protein>
<keyword evidence="2" id="KW-0812">Transmembrane</keyword>
<dbReference type="AlphaFoldDB" id="G3A2B5"/>
<dbReference type="EMBL" id="FR854087">
    <property type="protein sequence ID" value="CCA85548.1"/>
    <property type="molecule type" value="Genomic_DNA"/>
</dbReference>
<organism evidence="3">
    <name type="scientific">Ralstonia syzygii R24</name>
    <dbReference type="NCBI Taxonomy" id="907261"/>
    <lineage>
        <taxon>Bacteria</taxon>
        <taxon>Pseudomonadati</taxon>
        <taxon>Pseudomonadota</taxon>
        <taxon>Betaproteobacteria</taxon>
        <taxon>Burkholderiales</taxon>
        <taxon>Burkholderiaceae</taxon>
        <taxon>Ralstonia</taxon>
        <taxon>Ralstonia solanacearum species complex</taxon>
    </lineage>
</organism>
<feature type="region of interest" description="Disordered" evidence="1">
    <location>
        <begin position="1"/>
        <end position="24"/>
    </location>
</feature>
<name>G3A2B5_9RALS</name>
<sequence length="388" mass="44455">MSQDQKNEADNDRQPPASSTIDEDAARRIVEVRRRYLRRQRIARFFERNPIAWFFDEFPPQDMYVPDPQIRRTTRQDARYHWFRQRSGWTFLSQLGTSAGVRFAAVAGLVSAVFQAAPVLNPTGSTATAFRWLLISGAMYLGAVVWFGLFCPLLLKQTLKSKDGALGMHGRRWLRALVEDELRRWWAKRTWSPDPTLLDLSRMEDKAVLIIMYKYGVPAFAGFDVRACAHIDLALDEFALSQDIKLWTPSEGSGGKWKRHEAGYTLEGNRPLMKRLRIYRLSMYELEGQDEISKKDLIVEWDRVGVDISHRTPTRGALHVGRDAEGLTHLFENDADARTFSTIVAGWQDTMHPLRRLVLFGLYLASLFAFLCFIVSQVHAVAHGLLPL</sequence>
<feature type="compositionally biased region" description="Basic and acidic residues" evidence="1">
    <location>
        <begin position="1"/>
        <end position="13"/>
    </location>
</feature>
<accession>G3A2B5</accession>
<proteinExistence type="predicted"/>
<feature type="transmembrane region" description="Helical" evidence="2">
    <location>
        <begin position="129"/>
        <end position="155"/>
    </location>
</feature>
<reference evidence="3" key="2">
    <citation type="submission" date="2011-04" db="EMBL/GenBank/DDBJ databases">
        <authorList>
            <person name="Genoscope - CEA"/>
        </authorList>
    </citation>
    <scope>NUCLEOTIDE SEQUENCE</scope>
    <source>
        <strain evidence="3">R24</strain>
    </source>
</reference>
<evidence type="ECO:0008006" key="4">
    <source>
        <dbReference type="Google" id="ProtNLM"/>
    </source>
</evidence>
<feature type="transmembrane region" description="Helical" evidence="2">
    <location>
        <begin position="357"/>
        <end position="382"/>
    </location>
</feature>
<evidence type="ECO:0000256" key="1">
    <source>
        <dbReference type="SAM" id="MobiDB-lite"/>
    </source>
</evidence>